<dbReference type="PROSITE" id="PS00216">
    <property type="entry name" value="SUGAR_TRANSPORT_1"/>
    <property type="match status" value="1"/>
</dbReference>
<evidence type="ECO:0000256" key="6">
    <source>
        <dbReference type="SAM" id="Phobius"/>
    </source>
</evidence>
<feature type="region of interest" description="Disordered" evidence="5">
    <location>
        <begin position="642"/>
        <end position="663"/>
    </location>
</feature>
<evidence type="ECO:0000256" key="2">
    <source>
        <dbReference type="ARBA" id="ARBA00022692"/>
    </source>
</evidence>
<dbReference type="AlphaFoldDB" id="A0A6P8M3S9"/>
<dbReference type="SUPFAM" id="SSF103473">
    <property type="entry name" value="MFS general substrate transporter"/>
    <property type="match status" value="1"/>
</dbReference>
<dbReference type="GO" id="GO:0022857">
    <property type="term" value="F:transmembrane transporter activity"/>
    <property type="evidence" value="ECO:0007669"/>
    <property type="project" value="InterPro"/>
</dbReference>
<feature type="transmembrane region" description="Helical" evidence="6">
    <location>
        <begin position="598"/>
        <end position="617"/>
    </location>
</feature>
<dbReference type="Proteomes" id="UP000515164">
    <property type="component" value="Unplaced"/>
</dbReference>
<proteinExistence type="predicted"/>
<feature type="compositionally biased region" description="Basic and acidic residues" evidence="5">
    <location>
        <begin position="339"/>
        <end position="350"/>
    </location>
</feature>
<evidence type="ECO:0000313" key="9">
    <source>
        <dbReference type="RefSeq" id="XP_033302483.1"/>
    </source>
</evidence>
<dbReference type="InterPro" id="IPR005829">
    <property type="entry name" value="Sugar_transporter_CS"/>
</dbReference>
<dbReference type="PANTHER" id="PTHR48021">
    <property type="match status" value="1"/>
</dbReference>
<keyword evidence="3 6" id="KW-1133">Transmembrane helix</keyword>
<dbReference type="KEGG" id="bbif:117206888"/>
<feature type="transmembrane region" description="Helical" evidence="6">
    <location>
        <begin position="537"/>
        <end position="559"/>
    </location>
</feature>
<feature type="transmembrane region" description="Helical" evidence="6">
    <location>
        <begin position="566"/>
        <end position="586"/>
    </location>
</feature>
<dbReference type="PROSITE" id="PS50850">
    <property type="entry name" value="MFS"/>
    <property type="match status" value="1"/>
</dbReference>
<feature type="compositionally biased region" description="Polar residues" evidence="5">
    <location>
        <begin position="351"/>
        <end position="373"/>
    </location>
</feature>
<keyword evidence="8" id="KW-1185">Reference proteome</keyword>
<dbReference type="PROSITE" id="PS00217">
    <property type="entry name" value="SUGAR_TRANSPORT_2"/>
    <property type="match status" value="1"/>
</dbReference>
<evidence type="ECO:0000256" key="1">
    <source>
        <dbReference type="ARBA" id="ARBA00004141"/>
    </source>
</evidence>
<evidence type="ECO:0000313" key="8">
    <source>
        <dbReference type="Proteomes" id="UP000515164"/>
    </source>
</evidence>
<feature type="transmembrane region" description="Helical" evidence="6">
    <location>
        <begin position="65"/>
        <end position="83"/>
    </location>
</feature>
<comment type="subcellular location">
    <subcellularLocation>
        <location evidence="1">Membrane</location>
        <topology evidence="1">Multi-pass membrane protein</topology>
    </subcellularLocation>
</comment>
<feature type="region of interest" description="Disordered" evidence="5">
    <location>
        <begin position="217"/>
        <end position="296"/>
    </location>
</feature>
<feature type="transmembrane region" description="Helical" evidence="6">
    <location>
        <begin position="122"/>
        <end position="142"/>
    </location>
</feature>
<dbReference type="InterPro" id="IPR005828">
    <property type="entry name" value="MFS_sugar_transport-like"/>
</dbReference>
<protein>
    <submittedName>
        <fullName evidence="9">Uncharacterized protein LOC117206888</fullName>
    </submittedName>
</protein>
<dbReference type="GO" id="GO:0016020">
    <property type="term" value="C:membrane"/>
    <property type="evidence" value="ECO:0007669"/>
    <property type="project" value="UniProtKB-SubCell"/>
</dbReference>
<feature type="transmembrane region" description="Helical" evidence="6">
    <location>
        <begin position="496"/>
        <end position="517"/>
    </location>
</feature>
<feature type="transmembrane region" description="Helical" evidence="6">
    <location>
        <begin position="470"/>
        <end position="489"/>
    </location>
</feature>
<keyword evidence="4 6" id="KW-0472">Membrane</keyword>
<accession>A0A6P8M3S9</accession>
<feature type="compositionally biased region" description="Basic and acidic residues" evidence="5">
    <location>
        <begin position="649"/>
        <end position="663"/>
    </location>
</feature>
<dbReference type="InterPro" id="IPR020846">
    <property type="entry name" value="MFS_dom"/>
</dbReference>
<dbReference type="GeneID" id="117206888"/>
<feature type="compositionally biased region" description="Polar residues" evidence="5">
    <location>
        <begin position="223"/>
        <end position="289"/>
    </location>
</feature>
<name>A0A6P8M3S9_9HYME</name>
<evidence type="ECO:0000256" key="3">
    <source>
        <dbReference type="ARBA" id="ARBA00022989"/>
    </source>
</evidence>
<feature type="domain" description="Major facilitator superfamily (MFS) profile" evidence="7">
    <location>
        <begin position="1"/>
        <end position="621"/>
    </location>
</feature>
<evidence type="ECO:0000256" key="4">
    <source>
        <dbReference type="ARBA" id="ARBA00023136"/>
    </source>
</evidence>
<dbReference type="PANTHER" id="PTHR48021:SF46">
    <property type="entry name" value="MAJOR FACILITATOR SUPERFAMILY (MFS) PROFILE DOMAIN-CONTAINING PROTEIN"/>
    <property type="match status" value="1"/>
</dbReference>
<gene>
    <name evidence="9" type="primary">LOC117206888</name>
</gene>
<dbReference type="Pfam" id="PF00083">
    <property type="entry name" value="Sugar_tr"/>
    <property type="match status" value="2"/>
</dbReference>
<feature type="transmembrane region" description="Helical" evidence="6">
    <location>
        <begin position="34"/>
        <end position="53"/>
    </location>
</feature>
<feature type="transmembrane region" description="Helical" evidence="6">
    <location>
        <begin position="89"/>
        <end position="110"/>
    </location>
</feature>
<organism evidence="8 9">
    <name type="scientific">Bombus bifarius</name>
    <dbReference type="NCBI Taxonomy" id="103933"/>
    <lineage>
        <taxon>Eukaryota</taxon>
        <taxon>Metazoa</taxon>
        <taxon>Ecdysozoa</taxon>
        <taxon>Arthropoda</taxon>
        <taxon>Hexapoda</taxon>
        <taxon>Insecta</taxon>
        <taxon>Pterygota</taxon>
        <taxon>Neoptera</taxon>
        <taxon>Endopterygota</taxon>
        <taxon>Hymenoptera</taxon>
        <taxon>Apocrita</taxon>
        <taxon>Aculeata</taxon>
        <taxon>Apoidea</taxon>
        <taxon>Anthophila</taxon>
        <taxon>Apidae</taxon>
        <taxon>Bombus</taxon>
        <taxon>Pyrobombus</taxon>
    </lineage>
</organism>
<evidence type="ECO:0000256" key="5">
    <source>
        <dbReference type="SAM" id="MobiDB-lite"/>
    </source>
</evidence>
<dbReference type="Gene3D" id="1.20.1250.20">
    <property type="entry name" value="MFS general substrate transporter like domains"/>
    <property type="match status" value="2"/>
</dbReference>
<sequence>MVIVGTVYGWTTISLPYLISGTGDVPITITLDESSWMVSLTILGSMIGSLVAAQLADRGGRKECLLVSSIICTIGWFIIYEATSVPMLYIARVFLGIGVGIARTINPMFVSEVADINIRATLGTIIAVNVYAGALVTCALGIWLTYKYLLLVLILISFTSILSNMCFPETPYFLVAKGQNKKACKSIAYYKGIVDPERVKIELRDLRAQTRYELHPKSRYEVHQQSSSVLPSQPGSDLPSQSRRDLTPQSSSDLPSQPRSDLPSQSRRDLTPQSSSDLPSQPGSDLPSQSRREAHSGSFWEVVDTDPISSPSSTDSPSQPTSVIHTEVICDVHQQSTGELHRPSASEIHRPSTSKINQPPTNEINPDQICEIQSRSRSDLRIQSNEDTSSDLQSSVGSRESTNIDEIYMDGTKYTCITKLQAILHQSNRKALFIMLGMIMAQQLSGNFITTQYLEVLLNKTTIVIDPQEASVLVQFFSLASGSLTILTVEFVGRRTFLLISTAGSCLTLNILATYLLLVEHKYNISNASIVPVIDLIIYQVVFQLGLGTLSNVLLCDLFPTELKGFVGAIIVIFDGIIGFTVSKLYQVITDNVGSYAIYYIFTASCFLAYIVVFLWIPETKGKTYHEIKALLVGENLNSPNEEVSTAEMDSRENDRRKCTDNP</sequence>
<keyword evidence="2 6" id="KW-0812">Transmembrane</keyword>
<feature type="transmembrane region" description="Helical" evidence="6">
    <location>
        <begin position="148"/>
        <end position="167"/>
    </location>
</feature>
<dbReference type="RefSeq" id="XP_033302483.1">
    <property type="nucleotide sequence ID" value="XM_033446592.1"/>
</dbReference>
<evidence type="ECO:0000259" key="7">
    <source>
        <dbReference type="PROSITE" id="PS50850"/>
    </source>
</evidence>
<feature type="compositionally biased region" description="Polar residues" evidence="5">
    <location>
        <begin position="381"/>
        <end position="398"/>
    </location>
</feature>
<dbReference type="InterPro" id="IPR036259">
    <property type="entry name" value="MFS_trans_sf"/>
</dbReference>
<reference evidence="9" key="1">
    <citation type="submission" date="2025-08" db="UniProtKB">
        <authorList>
            <consortium name="RefSeq"/>
        </authorList>
    </citation>
    <scope>IDENTIFICATION</scope>
    <source>
        <tissue evidence="9">Muscle</tissue>
    </source>
</reference>
<dbReference type="InterPro" id="IPR050549">
    <property type="entry name" value="MFS_Trehalose_Transporter"/>
</dbReference>
<feature type="region of interest" description="Disordered" evidence="5">
    <location>
        <begin position="335"/>
        <end position="398"/>
    </location>
</feature>
<feature type="transmembrane region" description="Helical" evidence="6">
    <location>
        <begin position="431"/>
        <end position="450"/>
    </location>
</feature>